<dbReference type="eggNOG" id="COG4191">
    <property type="taxonomic scope" value="Bacteria"/>
</dbReference>
<keyword evidence="3 4" id="KW-0597">Phosphoprotein</keyword>
<dbReference type="InterPro" id="IPR011006">
    <property type="entry name" value="CheY-like_superfamily"/>
</dbReference>
<dbReference type="Pfam" id="PF00512">
    <property type="entry name" value="HisKA"/>
    <property type="match status" value="1"/>
</dbReference>
<dbReference type="InterPro" id="IPR036097">
    <property type="entry name" value="HisK_dim/P_sf"/>
</dbReference>
<dbReference type="InterPro" id="IPR003594">
    <property type="entry name" value="HATPase_dom"/>
</dbReference>
<dbReference type="Gene3D" id="1.10.287.130">
    <property type="match status" value="1"/>
</dbReference>
<keyword evidence="8" id="KW-1185">Reference proteome</keyword>
<dbReference type="SMART" id="SM00387">
    <property type="entry name" value="HATPase_c"/>
    <property type="match status" value="1"/>
</dbReference>
<dbReference type="EC" id="2.7.13.3" evidence="2"/>
<dbReference type="CDD" id="cd00082">
    <property type="entry name" value="HisKA"/>
    <property type="match status" value="1"/>
</dbReference>
<dbReference type="SUPFAM" id="SSF55874">
    <property type="entry name" value="ATPase domain of HSP90 chaperone/DNA topoisomerase II/histidine kinase"/>
    <property type="match status" value="1"/>
</dbReference>
<dbReference type="Pfam" id="PF02518">
    <property type="entry name" value="HATPase_c"/>
    <property type="match status" value="1"/>
</dbReference>
<evidence type="ECO:0000259" key="5">
    <source>
        <dbReference type="PROSITE" id="PS50109"/>
    </source>
</evidence>
<dbReference type="PANTHER" id="PTHR43065">
    <property type="entry name" value="SENSOR HISTIDINE KINASE"/>
    <property type="match status" value="1"/>
</dbReference>
<evidence type="ECO:0000256" key="1">
    <source>
        <dbReference type="ARBA" id="ARBA00000085"/>
    </source>
</evidence>
<dbReference type="Proteomes" id="UP000006055">
    <property type="component" value="Chromosome"/>
</dbReference>
<dbReference type="InterPro" id="IPR036890">
    <property type="entry name" value="HATPase_C_sf"/>
</dbReference>
<dbReference type="AlphaFoldDB" id="I4C9H1"/>
<dbReference type="eggNOG" id="COG0784">
    <property type="taxonomic scope" value="Bacteria"/>
</dbReference>
<accession>I4C9H1</accession>
<dbReference type="InterPro" id="IPR004358">
    <property type="entry name" value="Sig_transdc_His_kin-like_C"/>
</dbReference>
<dbReference type="CDD" id="cd17546">
    <property type="entry name" value="REC_hyHK_CKI1_RcsC-like"/>
    <property type="match status" value="1"/>
</dbReference>
<name>I4C9H1_DESTA</name>
<evidence type="ECO:0000256" key="3">
    <source>
        <dbReference type="ARBA" id="ARBA00022553"/>
    </source>
</evidence>
<dbReference type="Pfam" id="PF00072">
    <property type="entry name" value="Response_reg"/>
    <property type="match status" value="1"/>
</dbReference>
<dbReference type="PRINTS" id="PR00344">
    <property type="entry name" value="BCTRLSENSOR"/>
</dbReference>
<dbReference type="InterPro" id="IPR003661">
    <property type="entry name" value="HisK_dim/P_dom"/>
</dbReference>
<feature type="domain" description="Histidine kinase" evidence="5">
    <location>
        <begin position="305"/>
        <end position="521"/>
    </location>
</feature>
<dbReference type="SMART" id="SM00448">
    <property type="entry name" value="REC"/>
    <property type="match status" value="1"/>
</dbReference>
<dbReference type="Pfam" id="PF13426">
    <property type="entry name" value="PAS_9"/>
    <property type="match status" value="1"/>
</dbReference>
<dbReference type="Gene3D" id="3.30.450.20">
    <property type="entry name" value="PAS domain"/>
    <property type="match status" value="2"/>
</dbReference>
<dbReference type="PANTHER" id="PTHR43065:SF42">
    <property type="entry name" value="TWO-COMPONENT SENSOR PPRA"/>
    <property type="match status" value="1"/>
</dbReference>
<sequence>MNFSGEKTSQTLDLNQLFPLSLTQSGSFDLRRIQYNSFESVLQALSIPTLLVGRSHTIELANDSFISLANNLDPVGLKFSSLFLDNKELEHQQWLEHAIAERKHHVKETILQFGDKTVWVRMHLRTIRLATDHMLLVQIENLTAEKELSMSQKYKNLINIFPIGVAEFAPREKLSRNLRPDELWRAMLTFRLVDANTEFAKMHGHRYPDTLVGLTMSQFFPDIGKSRRLLAKWVNNDFQTLSFERKEKSFGRPSSNFENTLILNANDQAMLGIWWLKRDISERKRIEREMLRAQKLDSLGLLAGGIAHDFNNLLTAILGNISLGLSYSDVSPKSLERFQAAISATNRARDLTNQLLTFSKGGAPLKKPGSLADLLKECAGFILRGSKIRCKCSISNNLWAVDMDQGQISQVVNNLLINAVDAMPNGGVVLVRATNADIPDNDKIPLKKGKYVKASITDKGCGIRKEIAQKIFDPYFTTKKKGSGLGLSTSYFIIKKHGGMITVRSKVGVGTTFQFFLPATSSSSNPSEETEKLSVGAGGRILFMDDDVLVRDIAVELLSSLGYEVTPACDGEEALELCKAAVAQGRLFDVAILDLTVPGAMGGEETAPKMLEIDSSLRIIASSGYANSMVMSDYASYGFTAILPKPYDAKKLAATVGKVIANNPPGHEG</sequence>
<dbReference type="SUPFAM" id="SSF47384">
    <property type="entry name" value="Homodimeric domain of signal transducing histidine kinase"/>
    <property type="match status" value="1"/>
</dbReference>
<dbReference type="GO" id="GO:0000155">
    <property type="term" value="F:phosphorelay sensor kinase activity"/>
    <property type="evidence" value="ECO:0007669"/>
    <property type="project" value="InterPro"/>
</dbReference>
<feature type="domain" description="Response regulatory" evidence="6">
    <location>
        <begin position="540"/>
        <end position="660"/>
    </location>
</feature>
<proteinExistence type="predicted"/>
<evidence type="ECO:0000256" key="4">
    <source>
        <dbReference type="PROSITE-ProRule" id="PRU00169"/>
    </source>
</evidence>
<dbReference type="OrthoDB" id="9806821at2"/>
<dbReference type="EMBL" id="CP003360">
    <property type="protein sequence ID" value="AFM26212.1"/>
    <property type="molecule type" value="Genomic_DNA"/>
</dbReference>
<dbReference type="InterPro" id="IPR005467">
    <property type="entry name" value="His_kinase_dom"/>
</dbReference>
<dbReference type="SUPFAM" id="SSF52172">
    <property type="entry name" value="CheY-like"/>
    <property type="match status" value="1"/>
</dbReference>
<evidence type="ECO:0000313" key="8">
    <source>
        <dbReference type="Proteomes" id="UP000006055"/>
    </source>
</evidence>
<dbReference type="InterPro" id="IPR000014">
    <property type="entry name" value="PAS"/>
</dbReference>
<keyword evidence="7" id="KW-0418">Kinase</keyword>
<dbReference type="SMART" id="SM00388">
    <property type="entry name" value="HisKA"/>
    <property type="match status" value="1"/>
</dbReference>
<evidence type="ECO:0000256" key="2">
    <source>
        <dbReference type="ARBA" id="ARBA00012438"/>
    </source>
</evidence>
<dbReference type="PROSITE" id="PS50110">
    <property type="entry name" value="RESPONSE_REGULATORY"/>
    <property type="match status" value="1"/>
</dbReference>
<dbReference type="HOGENOM" id="CLU_000445_114_51_7"/>
<organism evidence="7 8">
    <name type="scientific">Desulfomonile tiedjei (strain ATCC 49306 / DSM 6799 / DCB-1)</name>
    <dbReference type="NCBI Taxonomy" id="706587"/>
    <lineage>
        <taxon>Bacteria</taxon>
        <taxon>Pseudomonadati</taxon>
        <taxon>Thermodesulfobacteriota</taxon>
        <taxon>Desulfomonilia</taxon>
        <taxon>Desulfomonilales</taxon>
        <taxon>Desulfomonilaceae</taxon>
        <taxon>Desulfomonile</taxon>
    </lineage>
</organism>
<protein>
    <recommendedName>
        <fullName evidence="2">histidine kinase</fullName>
        <ecNumber evidence="2">2.7.13.3</ecNumber>
    </recommendedName>
</protein>
<keyword evidence="7" id="KW-0808">Transferase</keyword>
<dbReference type="PROSITE" id="PS50109">
    <property type="entry name" value="HIS_KIN"/>
    <property type="match status" value="1"/>
</dbReference>
<evidence type="ECO:0000259" key="6">
    <source>
        <dbReference type="PROSITE" id="PS50110"/>
    </source>
</evidence>
<dbReference type="STRING" id="706587.Desti_3563"/>
<gene>
    <name evidence="7" type="ordered locus">Desti_3563</name>
</gene>
<dbReference type="InterPro" id="IPR001789">
    <property type="entry name" value="Sig_transdc_resp-reg_receiver"/>
</dbReference>
<reference evidence="8" key="1">
    <citation type="submission" date="2012-06" db="EMBL/GenBank/DDBJ databases">
        <title>Complete sequence of chromosome of Desulfomonile tiedjei DSM 6799.</title>
        <authorList>
            <person name="Lucas S."/>
            <person name="Copeland A."/>
            <person name="Lapidus A."/>
            <person name="Glavina del Rio T."/>
            <person name="Dalin E."/>
            <person name="Tice H."/>
            <person name="Bruce D."/>
            <person name="Goodwin L."/>
            <person name="Pitluck S."/>
            <person name="Peters L."/>
            <person name="Ovchinnikova G."/>
            <person name="Zeytun A."/>
            <person name="Lu M."/>
            <person name="Kyrpides N."/>
            <person name="Mavromatis K."/>
            <person name="Ivanova N."/>
            <person name="Brettin T."/>
            <person name="Detter J.C."/>
            <person name="Han C."/>
            <person name="Larimer F."/>
            <person name="Land M."/>
            <person name="Hauser L."/>
            <person name="Markowitz V."/>
            <person name="Cheng J.-F."/>
            <person name="Hugenholtz P."/>
            <person name="Woyke T."/>
            <person name="Wu D."/>
            <person name="Spring S."/>
            <person name="Schroeder M."/>
            <person name="Brambilla E."/>
            <person name="Klenk H.-P."/>
            <person name="Eisen J.A."/>
        </authorList>
    </citation>
    <scope>NUCLEOTIDE SEQUENCE [LARGE SCALE GENOMIC DNA]</scope>
    <source>
        <strain evidence="8">ATCC 49306 / DSM 6799 / DCB-1</strain>
    </source>
</reference>
<comment type="catalytic activity">
    <reaction evidence="1">
        <text>ATP + protein L-histidine = ADP + protein N-phospho-L-histidine.</text>
        <dbReference type="EC" id="2.7.13.3"/>
    </reaction>
</comment>
<dbReference type="Gene3D" id="3.30.565.10">
    <property type="entry name" value="Histidine kinase-like ATPase, C-terminal domain"/>
    <property type="match status" value="1"/>
</dbReference>
<dbReference type="Gene3D" id="3.40.50.2300">
    <property type="match status" value="1"/>
</dbReference>
<feature type="modified residue" description="4-aspartylphosphate" evidence="4">
    <location>
        <position position="594"/>
    </location>
</feature>
<dbReference type="KEGG" id="dti:Desti_3563"/>
<evidence type="ECO:0000313" key="7">
    <source>
        <dbReference type="EMBL" id="AFM26212.1"/>
    </source>
</evidence>
<dbReference type="RefSeq" id="WP_014811343.1">
    <property type="nucleotide sequence ID" value="NC_018025.1"/>
</dbReference>